<dbReference type="GO" id="GO:0031490">
    <property type="term" value="F:chromatin DNA binding"/>
    <property type="evidence" value="ECO:0007669"/>
    <property type="project" value="TreeGrafter"/>
</dbReference>
<dbReference type="GO" id="GO:0005634">
    <property type="term" value="C:nucleus"/>
    <property type="evidence" value="ECO:0007669"/>
    <property type="project" value="UniProtKB-SubCell"/>
</dbReference>
<keyword evidence="6" id="KW-1185">Reference proteome</keyword>
<protein>
    <submittedName>
        <fullName evidence="5">Uncharacterized protein</fullName>
    </submittedName>
</protein>
<comment type="caution">
    <text evidence="5">The sequence shown here is derived from an EMBL/GenBank/DDBJ whole genome shotgun (WGS) entry which is preliminary data.</text>
</comment>
<dbReference type="InterPro" id="IPR051365">
    <property type="entry name" value="TOX_HMG-box_domain"/>
</dbReference>
<gene>
    <name evidence="5" type="ORF">MATL_G00035270</name>
</gene>
<evidence type="ECO:0000256" key="1">
    <source>
        <dbReference type="ARBA" id="ARBA00004123"/>
    </source>
</evidence>
<comment type="subcellular location">
    <subcellularLocation>
        <location evidence="1">Nucleus</location>
    </subcellularLocation>
</comment>
<dbReference type="PANTHER" id="PTHR45781:SF4">
    <property type="entry name" value="THYMOCYTE SELECTION-ASSOCIATED HIGH MOBILITY GROUP BOX PROTEIN TOX"/>
    <property type="match status" value="1"/>
</dbReference>
<dbReference type="PANTHER" id="PTHR45781">
    <property type="entry name" value="AGAP000281-PA"/>
    <property type="match status" value="1"/>
</dbReference>
<dbReference type="GO" id="GO:0002521">
    <property type="term" value="P:leukocyte differentiation"/>
    <property type="evidence" value="ECO:0007669"/>
    <property type="project" value="TreeGrafter"/>
</dbReference>
<evidence type="ECO:0000256" key="2">
    <source>
        <dbReference type="ARBA" id="ARBA00023125"/>
    </source>
</evidence>
<proteinExistence type="predicted"/>
<dbReference type="Proteomes" id="UP001046870">
    <property type="component" value="Chromosome 2"/>
</dbReference>
<feature type="region of interest" description="Disordered" evidence="4">
    <location>
        <begin position="1"/>
        <end position="20"/>
    </location>
</feature>
<dbReference type="OrthoDB" id="10027956at2759"/>
<keyword evidence="3" id="KW-0539">Nucleus</keyword>
<evidence type="ECO:0000256" key="3">
    <source>
        <dbReference type="ARBA" id="ARBA00023242"/>
    </source>
</evidence>
<name>A0A9D3QEY0_MEGAT</name>
<dbReference type="AlphaFoldDB" id="A0A9D3QEY0"/>
<dbReference type="EMBL" id="JAFDVH010000002">
    <property type="protein sequence ID" value="KAG7488595.1"/>
    <property type="molecule type" value="Genomic_DNA"/>
</dbReference>
<organism evidence="5 6">
    <name type="scientific">Megalops atlanticus</name>
    <name type="common">Tarpon</name>
    <name type="synonym">Clupea gigantea</name>
    <dbReference type="NCBI Taxonomy" id="7932"/>
    <lineage>
        <taxon>Eukaryota</taxon>
        <taxon>Metazoa</taxon>
        <taxon>Chordata</taxon>
        <taxon>Craniata</taxon>
        <taxon>Vertebrata</taxon>
        <taxon>Euteleostomi</taxon>
        <taxon>Actinopterygii</taxon>
        <taxon>Neopterygii</taxon>
        <taxon>Teleostei</taxon>
        <taxon>Elopiformes</taxon>
        <taxon>Megalopidae</taxon>
        <taxon>Megalops</taxon>
    </lineage>
</organism>
<dbReference type="GO" id="GO:0006357">
    <property type="term" value="P:regulation of transcription by RNA polymerase II"/>
    <property type="evidence" value="ECO:0007669"/>
    <property type="project" value="TreeGrafter"/>
</dbReference>
<keyword evidence="2" id="KW-0238">DNA-binding</keyword>
<evidence type="ECO:0000313" key="5">
    <source>
        <dbReference type="EMBL" id="KAG7488595.1"/>
    </source>
</evidence>
<evidence type="ECO:0000256" key="4">
    <source>
        <dbReference type="SAM" id="MobiDB-lite"/>
    </source>
</evidence>
<accession>A0A9D3QEY0</accession>
<reference evidence="5" key="1">
    <citation type="submission" date="2021-01" db="EMBL/GenBank/DDBJ databases">
        <authorList>
            <person name="Zahm M."/>
            <person name="Roques C."/>
            <person name="Cabau C."/>
            <person name="Klopp C."/>
            <person name="Donnadieu C."/>
            <person name="Jouanno E."/>
            <person name="Lampietro C."/>
            <person name="Louis A."/>
            <person name="Herpin A."/>
            <person name="Echchiki A."/>
            <person name="Berthelot C."/>
            <person name="Parey E."/>
            <person name="Roest-Crollius H."/>
            <person name="Braasch I."/>
            <person name="Postlethwait J."/>
            <person name="Bobe J."/>
            <person name="Montfort J."/>
            <person name="Bouchez O."/>
            <person name="Begum T."/>
            <person name="Mejri S."/>
            <person name="Adams A."/>
            <person name="Chen W.-J."/>
            <person name="Guiguen Y."/>
        </authorList>
    </citation>
    <scope>NUCLEOTIDE SEQUENCE</scope>
    <source>
        <strain evidence="5">YG-15Mar2019-1</strain>
        <tissue evidence="5">Brain</tissue>
    </source>
</reference>
<evidence type="ECO:0000313" key="6">
    <source>
        <dbReference type="Proteomes" id="UP001046870"/>
    </source>
</evidence>
<sequence length="117" mass="12850">MPVSISNMAASPPPPLQISPPLHQHLSLQQQHQSIAMQQQLGNHQLSLHSPSMSQGFPLQAEFQNILNCTSSTGQVVSPSMDYVRSGCRNPSAQSVDWSNDYCSNGNMQRDKALYLT</sequence>